<gene>
    <name evidence="7" type="ORF">PO878_04460</name>
</gene>
<organism evidence="7 8">
    <name type="scientific">Iamia majanohamensis</name>
    <dbReference type="NCBI Taxonomy" id="467976"/>
    <lineage>
        <taxon>Bacteria</taxon>
        <taxon>Bacillati</taxon>
        <taxon>Actinomycetota</taxon>
        <taxon>Acidimicrobiia</taxon>
        <taxon>Acidimicrobiales</taxon>
        <taxon>Iamiaceae</taxon>
        <taxon>Iamia</taxon>
    </lineage>
</organism>
<dbReference type="InterPro" id="IPR044880">
    <property type="entry name" value="NCX_ion-bd_dom_sf"/>
</dbReference>
<dbReference type="RefSeq" id="WP_272737492.1">
    <property type="nucleotide sequence ID" value="NZ_CP116942.1"/>
</dbReference>
<name>A0AAF0BWM3_9ACTN</name>
<keyword evidence="4 5" id="KW-0472">Membrane</keyword>
<evidence type="ECO:0000256" key="2">
    <source>
        <dbReference type="ARBA" id="ARBA00022692"/>
    </source>
</evidence>
<evidence type="ECO:0000256" key="1">
    <source>
        <dbReference type="ARBA" id="ARBA00004141"/>
    </source>
</evidence>
<dbReference type="Pfam" id="PF01699">
    <property type="entry name" value="Na_Ca_ex"/>
    <property type="match status" value="2"/>
</dbReference>
<keyword evidence="2 5" id="KW-0812">Transmembrane</keyword>
<feature type="transmembrane region" description="Helical" evidence="5">
    <location>
        <begin position="205"/>
        <end position="224"/>
    </location>
</feature>
<feature type="transmembrane region" description="Helical" evidence="5">
    <location>
        <begin position="172"/>
        <end position="193"/>
    </location>
</feature>
<dbReference type="InterPro" id="IPR004837">
    <property type="entry name" value="NaCa_Exmemb"/>
</dbReference>
<comment type="subcellular location">
    <subcellularLocation>
        <location evidence="1">Membrane</location>
        <topology evidence="1">Multi-pass membrane protein</topology>
    </subcellularLocation>
</comment>
<accession>A0AAF0BWM3</accession>
<evidence type="ECO:0000259" key="6">
    <source>
        <dbReference type="Pfam" id="PF01699"/>
    </source>
</evidence>
<dbReference type="AlphaFoldDB" id="A0AAF0BWM3"/>
<feature type="transmembrane region" description="Helical" evidence="5">
    <location>
        <begin position="70"/>
        <end position="94"/>
    </location>
</feature>
<feature type="domain" description="Sodium/calcium exchanger membrane region" evidence="6">
    <location>
        <begin position="172"/>
        <end position="311"/>
    </location>
</feature>
<evidence type="ECO:0000256" key="3">
    <source>
        <dbReference type="ARBA" id="ARBA00022989"/>
    </source>
</evidence>
<proteinExistence type="predicted"/>
<feature type="transmembrane region" description="Helical" evidence="5">
    <location>
        <begin position="268"/>
        <end position="291"/>
    </location>
</feature>
<dbReference type="GO" id="GO:0055085">
    <property type="term" value="P:transmembrane transport"/>
    <property type="evidence" value="ECO:0007669"/>
    <property type="project" value="InterPro"/>
</dbReference>
<feature type="domain" description="Sodium/calcium exchanger membrane region" evidence="6">
    <location>
        <begin position="7"/>
        <end position="143"/>
    </location>
</feature>
<sequence>MASVLWVVLLLAGVGLIVWGAETFAEHLAAASVRLGVSSFALALLLAGAEPEEVATAITASARDLPAIAFGDVIGANVAVCLVAVGVGAAVAPLPFGPRVRRYAVAGLPLGALAAWSSWDGRVSRLEGLVLAAGYVAFVATIWIIERHPPALGEVAELDDVGNRPGRIGRELVLVLAGLAAMAVGASVLVEGVRRLSGAESTQTNLGLTVVGFATAFELVVLAWSSARRGMTETVIAAVVGSFAYNATMTLGAGALTRPLAIADAASLHPAWMAMIASLAAVLIAATGGSISRPRGAALLACYPCFVVLVLVAG</sequence>
<keyword evidence="8" id="KW-1185">Reference proteome</keyword>
<feature type="transmembrane region" description="Helical" evidence="5">
    <location>
        <begin position="297"/>
        <end position="313"/>
    </location>
</feature>
<evidence type="ECO:0000313" key="7">
    <source>
        <dbReference type="EMBL" id="WCO67975.1"/>
    </source>
</evidence>
<feature type="transmembrane region" description="Helical" evidence="5">
    <location>
        <begin position="236"/>
        <end position="256"/>
    </location>
</feature>
<evidence type="ECO:0000256" key="5">
    <source>
        <dbReference type="SAM" id="Phobius"/>
    </source>
</evidence>
<evidence type="ECO:0000313" key="8">
    <source>
        <dbReference type="Proteomes" id="UP001216390"/>
    </source>
</evidence>
<dbReference type="GO" id="GO:0016020">
    <property type="term" value="C:membrane"/>
    <property type="evidence" value="ECO:0007669"/>
    <property type="project" value="UniProtKB-SubCell"/>
</dbReference>
<dbReference type="EMBL" id="CP116942">
    <property type="protein sequence ID" value="WCO67975.1"/>
    <property type="molecule type" value="Genomic_DNA"/>
</dbReference>
<evidence type="ECO:0000256" key="4">
    <source>
        <dbReference type="ARBA" id="ARBA00023136"/>
    </source>
</evidence>
<reference evidence="7" key="1">
    <citation type="submission" date="2023-01" db="EMBL/GenBank/DDBJ databases">
        <title>The diversity of Class Acidimicrobiia in South China Sea sediment environments and the proposal of Iamia marina sp. nov., a novel species of the genus Iamia.</title>
        <authorList>
            <person name="He Y."/>
            <person name="Tian X."/>
        </authorList>
    </citation>
    <scope>NUCLEOTIDE SEQUENCE</scope>
    <source>
        <strain evidence="7">DSM 19957</strain>
    </source>
</reference>
<keyword evidence="3 5" id="KW-1133">Transmembrane helix</keyword>
<dbReference type="Gene3D" id="1.20.1420.30">
    <property type="entry name" value="NCX, central ion-binding region"/>
    <property type="match status" value="1"/>
</dbReference>
<dbReference type="KEGG" id="ima:PO878_04460"/>
<dbReference type="Proteomes" id="UP001216390">
    <property type="component" value="Chromosome"/>
</dbReference>
<protein>
    <recommendedName>
        <fullName evidence="6">Sodium/calcium exchanger membrane region domain-containing protein</fullName>
    </recommendedName>
</protein>